<dbReference type="InterPro" id="IPR043864">
    <property type="entry name" value="Omp85-like_dom"/>
</dbReference>
<dbReference type="Pfam" id="PF19143">
    <property type="entry name" value="Omp85_2"/>
    <property type="match status" value="1"/>
</dbReference>
<evidence type="ECO:0000313" key="9">
    <source>
        <dbReference type="EMBL" id="SNR55582.1"/>
    </source>
</evidence>
<evidence type="ECO:0000256" key="1">
    <source>
        <dbReference type="ARBA" id="ARBA00004370"/>
    </source>
</evidence>
<dbReference type="SUPFAM" id="SSF52151">
    <property type="entry name" value="FabD/lysophospholipase-like"/>
    <property type="match status" value="1"/>
</dbReference>
<name>A0A238XAD0_9FLAO</name>
<dbReference type="EMBL" id="FZNX01000002">
    <property type="protein sequence ID" value="SNR55582.1"/>
    <property type="molecule type" value="Genomic_DNA"/>
</dbReference>
<dbReference type="Gene3D" id="3.10.20.310">
    <property type="entry name" value="membrane protein fhac"/>
    <property type="match status" value="1"/>
</dbReference>
<organism evidence="9 10">
    <name type="scientific">Lutibacter flavus</name>
    <dbReference type="NCBI Taxonomy" id="691689"/>
    <lineage>
        <taxon>Bacteria</taxon>
        <taxon>Pseudomonadati</taxon>
        <taxon>Bacteroidota</taxon>
        <taxon>Flavobacteriia</taxon>
        <taxon>Flavobacteriales</taxon>
        <taxon>Flavobacteriaceae</taxon>
        <taxon>Lutibacter</taxon>
    </lineage>
</organism>
<evidence type="ECO:0000259" key="7">
    <source>
        <dbReference type="PROSITE" id="PS51635"/>
    </source>
</evidence>
<dbReference type="PANTHER" id="PTHR14226">
    <property type="entry name" value="NEUROPATHY TARGET ESTERASE/SWISS CHEESE D.MELANOGASTER"/>
    <property type="match status" value="1"/>
</dbReference>
<evidence type="ECO:0000256" key="2">
    <source>
        <dbReference type="ARBA" id="ARBA00022801"/>
    </source>
</evidence>
<keyword evidence="2 6" id="KW-0378">Hydrolase</keyword>
<sequence>MFLFSVAISFSQEVSEKKDVKVGLVLSGGGAKGLAHVAVLKVLEEAGIRVDYIGGTSMGAIVGALYASGYSASQLDSIVRKIDFNRILTDQTPRKSKPFYEKESGEKYALTLPIIYKKVGIPKAISEGQNVLNLLTKLTEHVGDITNFNELPIPFVCIATNLETGKQVILDKGFLPEAVKASGSFPTLLAPVEIDGKLLTDGGIVNNFPVDEVKAMGADIIIGVDIQSGLDKKENLDSAVKILNQIVGFQMYKTLESKYQNVDVLIKPDLTDYNVVSFDKVSEIMIEGDRSSREKFDQLKAIAKNQISHRSSIIKTNQIQKYHIKNISIEGNQNYTRAYILGKLNLKKQDTTSYNRLIESINNLFATGNFENIQYKMLDSNVLSLKVKEHRIANYLQLGAHFDDLYKTGILINSTSKHLLNKNDVLSADLILGDNIRYNFNYFIDNGFYTSFGIKSRYNSFNSNVNFDDANVNKINLVYEDFTNQIYFQTVFSRKFAIGIGGEHKHLKAFTETISSLDNTNITASRNKRLNFDNSDYLNLIAYLKLDTYNKKYFQKNGAFLDVDFRWFLSSSDYNNNFNSFSQLKGKAGFAHTFFNALTAHFNTEAGITIGENENRALDYNVGGYGENFINTFIPFYGYDFAELNANSFLKSGLTLRFEFLPKNYFSATANFARVGKDLFNKGKIFENTKTGYMLGYGLDTFLGPVEINYTWSPDHNLKYWYFNVGYWF</sequence>
<dbReference type="Pfam" id="PF01734">
    <property type="entry name" value="Patatin"/>
    <property type="match status" value="1"/>
</dbReference>
<evidence type="ECO:0000259" key="8">
    <source>
        <dbReference type="PROSITE" id="PS51779"/>
    </source>
</evidence>
<dbReference type="AlphaFoldDB" id="A0A238XAD0"/>
<dbReference type="InterPro" id="IPR002641">
    <property type="entry name" value="PNPLA_dom"/>
</dbReference>
<feature type="active site" description="Nucleophile" evidence="6">
    <location>
        <position position="57"/>
    </location>
</feature>
<gene>
    <name evidence="9" type="ORF">SAMN04488111_1722</name>
</gene>
<feature type="short sequence motif" description="GXSXG" evidence="6">
    <location>
        <begin position="55"/>
        <end position="59"/>
    </location>
</feature>
<reference evidence="10" key="1">
    <citation type="submission" date="2017-06" db="EMBL/GenBank/DDBJ databases">
        <authorList>
            <person name="Varghese N."/>
            <person name="Submissions S."/>
        </authorList>
    </citation>
    <scope>NUCLEOTIDE SEQUENCE [LARGE SCALE GENOMIC DNA]</scope>
    <source>
        <strain evidence="10">DSM 27993</strain>
    </source>
</reference>
<dbReference type="InterPro" id="IPR034746">
    <property type="entry name" value="POTRA"/>
</dbReference>
<keyword evidence="4 6" id="KW-0443">Lipid metabolism</keyword>
<dbReference type="GO" id="GO:0016787">
    <property type="term" value="F:hydrolase activity"/>
    <property type="evidence" value="ECO:0007669"/>
    <property type="project" value="UniProtKB-UniRule"/>
</dbReference>
<feature type="short sequence motif" description="GXGXXG" evidence="6">
    <location>
        <begin position="28"/>
        <end position="33"/>
    </location>
</feature>
<dbReference type="GO" id="GO:0019867">
    <property type="term" value="C:outer membrane"/>
    <property type="evidence" value="ECO:0007669"/>
    <property type="project" value="InterPro"/>
</dbReference>
<feature type="domain" description="PNPLA" evidence="7">
    <location>
        <begin position="24"/>
        <end position="214"/>
    </location>
</feature>
<proteinExistence type="predicted"/>
<dbReference type="PROSITE" id="PS51779">
    <property type="entry name" value="POTRA"/>
    <property type="match status" value="1"/>
</dbReference>
<feature type="short sequence motif" description="DGA/G" evidence="6">
    <location>
        <begin position="201"/>
        <end position="203"/>
    </location>
</feature>
<dbReference type="InterPro" id="IPR016035">
    <property type="entry name" value="Acyl_Trfase/lysoPLipase"/>
</dbReference>
<comment type="subcellular location">
    <subcellularLocation>
        <location evidence="1">Membrane</location>
    </subcellularLocation>
</comment>
<evidence type="ECO:0000256" key="4">
    <source>
        <dbReference type="ARBA" id="ARBA00023098"/>
    </source>
</evidence>
<evidence type="ECO:0000256" key="6">
    <source>
        <dbReference type="PROSITE-ProRule" id="PRU01161"/>
    </source>
</evidence>
<feature type="domain" description="POTRA" evidence="8">
    <location>
        <begin position="322"/>
        <end position="390"/>
    </location>
</feature>
<dbReference type="Gene3D" id="3.40.1090.10">
    <property type="entry name" value="Cytosolic phospholipase A2 catalytic domain"/>
    <property type="match status" value="2"/>
</dbReference>
<dbReference type="Proteomes" id="UP000198412">
    <property type="component" value="Unassembled WGS sequence"/>
</dbReference>
<dbReference type="PANTHER" id="PTHR14226:SF76">
    <property type="entry name" value="NTE FAMILY PROTEIN RSSA"/>
    <property type="match status" value="1"/>
</dbReference>
<dbReference type="InterPro" id="IPR050301">
    <property type="entry name" value="NTE"/>
</dbReference>
<evidence type="ECO:0000256" key="5">
    <source>
        <dbReference type="ARBA" id="ARBA00023136"/>
    </source>
</evidence>
<keyword evidence="3 6" id="KW-0442">Lipid degradation</keyword>
<protein>
    <submittedName>
        <fullName evidence="9">NTE family protein</fullName>
    </submittedName>
</protein>
<keyword evidence="5" id="KW-0472">Membrane</keyword>
<dbReference type="CDD" id="cd07205">
    <property type="entry name" value="Pat_PNPLA6_PNPLA7_NTE1_like"/>
    <property type="match status" value="1"/>
</dbReference>
<evidence type="ECO:0000256" key="3">
    <source>
        <dbReference type="ARBA" id="ARBA00022963"/>
    </source>
</evidence>
<dbReference type="GO" id="GO:0016042">
    <property type="term" value="P:lipid catabolic process"/>
    <property type="evidence" value="ECO:0007669"/>
    <property type="project" value="UniProtKB-UniRule"/>
</dbReference>
<dbReference type="PROSITE" id="PS51635">
    <property type="entry name" value="PNPLA"/>
    <property type="match status" value="1"/>
</dbReference>
<evidence type="ECO:0000313" key="10">
    <source>
        <dbReference type="Proteomes" id="UP000198412"/>
    </source>
</evidence>
<keyword evidence="10" id="KW-1185">Reference proteome</keyword>
<feature type="active site" description="Proton acceptor" evidence="6">
    <location>
        <position position="201"/>
    </location>
</feature>
<accession>A0A238XAD0</accession>